<dbReference type="Gene3D" id="1.10.287.470">
    <property type="entry name" value="Helix hairpin bin"/>
    <property type="match status" value="1"/>
</dbReference>
<gene>
    <name evidence="5" type="ORF">HQ945_00880</name>
</gene>
<dbReference type="Pfam" id="PF25954">
    <property type="entry name" value="Beta-barrel_RND_2"/>
    <property type="match status" value="1"/>
</dbReference>
<evidence type="ECO:0000259" key="3">
    <source>
        <dbReference type="Pfam" id="PF25917"/>
    </source>
</evidence>
<evidence type="ECO:0000256" key="2">
    <source>
        <dbReference type="SAM" id="Phobius"/>
    </source>
</evidence>
<feature type="domain" description="Multidrug resistance protein MdtA-like barrel-sandwich hybrid" evidence="3">
    <location>
        <begin position="117"/>
        <end position="311"/>
    </location>
</feature>
<evidence type="ECO:0000313" key="5">
    <source>
        <dbReference type="EMBL" id="NTS29795.1"/>
    </source>
</evidence>
<dbReference type="InterPro" id="IPR058792">
    <property type="entry name" value="Beta-barrel_RND_2"/>
</dbReference>
<keyword evidence="2" id="KW-0812">Transmembrane</keyword>
<accession>A0A849VHX6</accession>
<feature type="coiled-coil region" evidence="1">
    <location>
        <begin position="214"/>
        <end position="248"/>
    </location>
</feature>
<dbReference type="SUPFAM" id="SSF111369">
    <property type="entry name" value="HlyD-like secretion proteins"/>
    <property type="match status" value="2"/>
</dbReference>
<dbReference type="Gene3D" id="2.40.30.170">
    <property type="match status" value="1"/>
</dbReference>
<keyword evidence="6" id="KW-1185">Reference proteome</keyword>
<keyword evidence="2" id="KW-0472">Membrane</keyword>
<evidence type="ECO:0000256" key="1">
    <source>
        <dbReference type="SAM" id="Coils"/>
    </source>
</evidence>
<dbReference type="InterPro" id="IPR050739">
    <property type="entry name" value="MFP"/>
</dbReference>
<dbReference type="Proteomes" id="UP000550508">
    <property type="component" value="Unassembled WGS sequence"/>
</dbReference>
<proteinExistence type="predicted"/>
<dbReference type="PANTHER" id="PTHR30386:SF24">
    <property type="entry name" value="MULTIDRUG RESISTANCE EFFLUX PUMP"/>
    <property type="match status" value="1"/>
</dbReference>
<keyword evidence="1" id="KW-0175">Coiled coil</keyword>
<dbReference type="PANTHER" id="PTHR30386">
    <property type="entry name" value="MEMBRANE FUSION SUBUNIT OF EMRAB-TOLC MULTIDRUG EFFLUX PUMP"/>
    <property type="match status" value="1"/>
</dbReference>
<protein>
    <submittedName>
        <fullName evidence="5">HlyD family secretion protein</fullName>
    </submittedName>
</protein>
<comment type="caution">
    <text evidence="5">The sequence shown here is derived from an EMBL/GenBank/DDBJ whole genome shotgun (WGS) entry which is preliminary data.</text>
</comment>
<organism evidence="5 6">
    <name type="scientific">Phyllobacterium pellucidum</name>
    <dbReference type="NCBI Taxonomy" id="2740464"/>
    <lineage>
        <taxon>Bacteria</taxon>
        <taxon>Pseudomonadati</taxon>
        <taxon>Pseudomonadota</taxon>
        <taxon>Alphaproteobacteria</taxon>
        <taxon>Hyphomicrobiales</taxon>
        <taxon>Phyllobacteriaceae</taxon>
        <taxon>Phyllobacterium</taxon>
    </lineage>
</organism>
<dbReference type="AlphaFoldDB" id="A0A849VHX6"/>
<dbReference type="GO" id="GO:0055085">
    <property type="term" value="P:transmembrane transport"/>
    <property type="evidence" value="ECO:0007669"/>
    <property type="project" value="InterPro"/>
</dbReference>
<evidence type="ECO:0000259" key="4">
    <source>
        <dbReference type="Pfam" id="PF25954"/>
    </source>
</evidence>
<sequence>MRRSHPPTASWKDSRTVSWQADQSHDITVNARTRSQSIAAIKRTHWGIKLESGSSTATGDTASTKRTRWLFPLLRVLFVFVVALLAWLVAANWNKWIGNARFQVTQDAFVAGDVTPLSAKVSGYVATVAVGDYQAVHKGDLIVEIEPSDYRAQLAFAEANLASARASLANLAHQRDVQRALVRQAEATIAAANADLIRSSLELTRQRRLLDTRIASTEQLVEQADATEKRANAQLELSKAELDQQNALLAGLDGQERLLAAQVKASEAQVGLAENNLRYTRVLAPAEGLVGQRQVRPGQFVNVGTQVIAIVPMPNLWVTANYKETQLTNIRMGQLAKVTVDAFPGVVLTGHVDSWSPGTGSIFALLPPDNATGNFTKVVQRVPVKIVLDANPALGELVRPGMSVQATIDTRSATEPRLSSAKASPQP</sequence>
<dbReference type="EMBL" id="JABUMX010000001">
    <property type="protein sequence ID" value="NTS29795.1"/>
    <property type="molecule type" value="Genomic_DNA"/>
</dbReference>
<feature type="transmembrane region" description="Helical" evidence="2">
    <location>
        <begin position="73"/>
        <end position="93"/>
    </location>
</feature>
<reference evidence="5 6" key="1">
    <citation type="submission" date="2020-05" db="EMBL/GenBank/DDBJ databases">
        <authorList>
            <person name="Kim M.K."/>
        </authorList>
    </citation>
    <scope>NUCLEOTIDE SEQUENCE [LARGE SCALE GENOMIC DNA]</scope>
    <source>
        <strain evidence="5 6">BT25</strain>
    </source>
</reference>
<dbReference type="InterPro" id="IPR058625">
    <property type="entry name" value="MdtA-like_BSH"/>
</dbReference>
<feature type="domain" description="CusB-like beta-barrel" evidence="4">
    <location>
        <begin position="316"/>
        <end position="357"/>
    </location>
</feature>
<dbReference type="Pfam" id="PF25917">
    <property type="entry name" value="BSH_RND"/>
    <property type="match status" value="1"/>
</dbReference>
<evidence type="ECO:0000313" key="6">
    <source>
        <dbReference type="Proteomes" id="UP000550508"/>
    </source>
</evidence>
<name>A0A849VHX6_9HYPH</name>
<keyword evidence="2" id="KW-1133">Transmembrane helix</keyword>
<dbReference type="Gene3D" id="2.40.50.100">
    <property type="match status" value="1"/>
</dbReference>